<gene>
    <name evidence="1" type="ORF">SHERM_16618</name>
</gene>
<dbReference type="Pfam" id="PF14299">
    <property type="entry name" value="PP2"/>
    <property type="match status" value="1"/>
</dbReference>
<organism evidence="1 2">
    <name type="scientific">Striga hermonthica</name>
    <name type="common">Purple witchweed</name>
    <name type="synonym">Buchnera hermonthica</name>
    <dbReference type="NCBI Taxonomy" id="68872"/>
    <lineage>
        <taxon>Eukaryota</taxon>
        <taxon>Viridiplantae</taxon>
        <taxon>Streptophyta</taxon>
        <taxon>Embryophyta</taxon>
        <taxon>Tracheophyta</taxon>
        <taxon>Spermatophyta</taxon>
        <taxon>Magnoliopsida</taxon>
        <taxon>eudicotyledons</taxon>
        <taxon>Gunneridae</taxon>
        <taxon>Pentapetalae</taxon>
        <taxon>asterids</taxon>
        <taxon>lamiids</taxon>
        <taxon>Lamiales</taxon>
        <taxon>Orobanchaceae</taxon>
        <taxon>Buchnereae</taxon>
        <taxon>Striga</taxon>
    </lineage>
</organism>
<dbReference type="AlphaFoldDB" id="A0A9N7R679"/>
<dbReference type="InterPro" id="IPR025886">
    <property type="entry name" value="PP2-like"/>
</dbReference>
<comment type="caution">
    <text evidence="1">The sequence shown here is derived from an EMBL/GenBank/DDBJ whole genome shotgun (WGS) entry which is preliminary data.</text>
</comment>
<dbReference type="PANTHER" id="PTHR32278:SF111">
    <property type="entry name" value="F-BOX PROTEIN PP2-B12-RELATED"/>
    <property type="match status" value="1"/>
</dbReference>
<name>A0A9N7R679_STRHE</name>
<evidence type="ECO:0000313" key="2">
    <source>
        <dbReference type="Proteomes" id="UP001153555"/>
    </source>
</evidence>
<dbReference type="Proteomes" id="UP001153555">
    <property type="component" value="Unassembled WGS sequence"/>
</dbReference>
<proteinExistence type="predicted"/>
<dbReference type="EMBL" id="CACSLK010014283">
    <property type="protein sequence ID" value="CAA0816752.1"/>
    <property type="molecule type" value="Genomic_DNA"/>
</dbReference>
<protein>
    <submittedName>
        <fullName evidence="1">F-box protein PP2-B1</fullName>
    </submittedName>
</protein>
<sequence>MLSRGTCYTAYLVFAHKSGAYGFDHPAEAFVELNGHASEKHRVFLDRDESHEPRRHIVLRTLGSFYNRLPRLVRQQQTVEDDSEVESNAKYPKQRSDGWIEVELGEYFVEGREDGDLEFGVMEVNDGNWKSGLIVQGIELRPKAVSS</sequence>
<keyword evidence="2" id="KW-1185">Reference proteome</keyword>
<reference evidence="1" key="1">
    <citation type="submission" date="2019-12" db="EMBL/GenBank/DDBJ databases">
        <authorList>
            <person name="Scholes J."/>
        </authorList>
    </citation>
    <scope>NUCLEOTIDE SEQUENCE</scope>
</reference>
<dbReference type="OrthoDB" id="1918565at2759"/>
<evidence type="ECO:0000313" key="1">
    <source>
        <dbReference type="EMBL" id="CAA0816752.1"/>
    </source>
</evidence>
<accession>A0A9N7R679</accession>
<dbReference type="PANTHER" id="PTHR32278">
    <property type="entry name" value="F-BOX DOMAIN-CONTAINING PROTEIN"/>
    <property type="match status" value="1"/>
</dbReference>